<proteinExistence type="predicted"/>
<name>A0ABD0QM02_CIRMR</name>
<dbReference type="InterPro" id="IPR035892">
    <property type="entry name" value="C2_domain_sf"/>
</dbReference>
<dbReference type="Proteomes" id="UP001529510">
    <property type="component" value="Unassembled WGS sequence"/>
</dbReference>
<dbReference type="AlphaFoldDB" id="A0ABD0QM02"/>
<evidence type="ECO:0000313" key="2">
    <source>
        <dbReference type="Proteomes" id="UP001529510"/>
    </source>
</evidence>
<reference evidence="1 2" key="1">
    <citation type="submission" date="2024-05" db="EMBL/GenBank/DDBJ databases">
        <title>Genome sequencing and assembly of Indian major carp, Cirrhinus mrigala (Hamilton, 1822).</title>
        <authorList>
            <person name="Mohindra V."/>
            <person name="Chowdhury L.M."/>
            <person name="Lal K."/>
            <person name="Jena J.K."/>
        </authorList>
    </citation>
    <scope>NUCLEOTIDE SEQUENCE [LARGE SCALE GENOMIC DNA]</scope>
    <source>
        <strain evidence="1">CM1030</strain>
        <tissue evidence="1">Blood</tissue>
    </source>
</reference>
<organism evidence="1 2">
    <name type="scientific">Cirrhinus mrigala</name>
    <name type="common">Mrigala</name>
    <dbReference type="NCBI Taxonomy" id="683832"/>
    <lineage>
        <taxon>Eukaryota</taxon>
        <taxon>Metazoa</taxon>
        <taxon>Chordata</taxon>
        <taxon>Craniata</taxon>
        <taxon>Vertebrata</taxon>
        <taxon>Euteleostomi</taxon>
        <taxon>Actinopterygii</taxon>
        <taxon>Neopterygii</taxon>
        <taxon>Teleostei</taxon>
        <taxon>Ostariophysi</taxon>
        <taxon>Cypriniformes</taxon>
        <taxon>Cyprinidae</taxon>
        <taxon>Labeoninae</taxon>
        <taxon>Labeonini</taxon>
        <taxon>Cirrhinus</taxon>
    </lineage>
</organism>
<comment type="caution">
    <text evidence="1">The sequence shown here is derived from an EMBL/GenBank/DDBJ whole genome shotgun (WGS) entry which is preliminary data.</text>
</comment>
<dbReference type="Gene3D" id="2.60.40.150">
    <property type="entry name" value="C2 domain"/>
    <property type="match status" value="1"/>
</dbReference>
<protein>
    <submittedName>
        <fullName evidence="1">Uncharacterized protein</fullName>
    </submittedName>
</protein>
<gene>
    <name evidence="1" type="ORF">M9458_018930</name>
</gene>
<feature type="non-terminal residue" evidence="1">
    <location>
        <position position="1"/>
    </location>
</feature>
<accession>A0ABD0QM02</accession>
<evidence type="ECO:0000313" key="1">
    <source>
        <dbReference type="EMBL" id="KAL0187260.1"/>
    </source>
</evidence>
<dbReference type="EMBL" id="JAMKFB020000008">
    <property type="protein sequence ID" value="KAL0187260.1"/>
    <property type="molecule type" value="Genomic_DNA"/>
</dbReference>
<keyword evidence="2" id="KW-1185">Reference proteome</keyword>
<feature type="non-terminal residue" evidence="1">
    <location>
        <position position="60"/>
    </location>
</feature>
<sequence length="60" mass="6627">VDVKKADDAKTYLTLPGSYAEVEEKERQTGKSFHHGSVIPITKDSFQIATLTCSTKLTQN</sequence>